<gene>
    <name evidence="2" type="ORF">SVUK_LOCUS14808</name>
</gene>
<keyword evidence="3" id="KW-1185">Reference proteome</keyword>
<dbReference type="AlphaFoldDB" id="A0A3P7J2Y3"/>
<reference evidence="2 3" key="1">
    <citation type="submission" date="2018-11" db="EMBL/GenBank/DDBJ databases">
        <authorList>
            <consortium name="Pathogen Informatics"/>
        </authorList>
    </citation>
    <scope>NUCLEOTIDE SEQUENCE [LARGE SCALE GENOMIC DNA]</scope>
</reference>
<sequence length="92" mass="10168">MASALSCGLLAIVLALRTLTTLANVPALHLYNGHIPIEQPAANVPIQQLVVGQPYTFEIYMENVERQDYMVETCSLNGRTFIDSNGYVRTLN</sequence>
<dbReference type="Proteomes" id="UP000270094">
    <property type="component" value="Unassembled WGS sequence"/>
</dbReference>
<proteinExistence type="predicted"/>
<feature type="signal peptide" evidence="1">
    <location>
        <begin position="1"/>
        <end position="23"/>
    </location>
</feature>
<organism evidence="2 3">
    <name type="scientific">Strongylus vulgaris</name>
    <name type="common">Blood worm</name>
    <dbReference type="NCBI Taxonomy" id="40348"/>
    <lineage>
        <taxon>Eukaryota</taxon>
        <taxon>Metazoa</taxon>
        <taxon>Ecdysozoa</taxon>
        <taxon>Nematoda</taxon>
        <taxon>Chromadorea</taxon>
        <taxon>Rhabditida</taxon>
        <taxon>Rhabditina</taxon>
        <taxon>Rhabditomorpha</taxon>
        <taxon>Strongyloidea</taxon>
        <taxon>Strongylidae</taxon>
        <taxon>Strongylus</taxon>
    </lineage>
</organism>
<name>A0A3P7J2Y3_STRVU</name>
<evidence type="ECO:0000313" key="2">
    <source>
        <dbReference type="EMBL" id="VDM79810.1"/>
    </source>
</evidence>
<accession>A0A3P7J2Y3</accession>
<keyword evidence="1" id="KW-0732">Signal</keyword>
<protein>
    <submittedName>
        <fullName evidence="2">Uncharacterized protein</fullName>
    </submittedName>
</protein>
<evidence type="ECO:0000313" key="3">
    <source>
        <dbReference type="Proteomes" id="UP000270094"/>
    </source>
</evidence>
<feature type="chain" id="PRO_5018234685" evidence="1">
    <location>
        <begin position="24"/>
        <end position="92"/>
    </location>
</feature>
<evidence type="ECO:0000256" key="1">
    <source>
        <dbReference type="SAM" id="SignalP"/>
    </source>
</evidence>
<dbReference type="EMBL" id="UYYB01106429">
    <property type="protein sequence ID" value="VDM79810.1"/>
    <property type="molecule type" value="Genomic_DNA"/>
</dbReference>
<dbReference type="OrthoDB" id="5865946at2759"/>